<dbReference type="AlphaFoldDB" id="A0A2H3DG92"/>
<dbReference type="OMA" id="DEVECQP"/>
<organism evidence="1 2">
    <name type="scientific">Armillaria gallica</name>
    <name type="common">Bulbous honey fungus</name>
    <name type="synonym">Armillaria bulbosa</name>
    <dbReference type="NCBI Taxonomy" id="47427"/>
    <lineage>
        <taxon>Eukaryota</taxon>
        <taxon>Fungi</taxon>
        <taxon>Dikarya</taxon>
        <taxon>Basidiomycota</taxon>
        <taxon>Agaricomycotina</taxon>
        <taxon>Agaricomycetes</taxon>
        <taxon>Agaricomycetidae</taxon>
        <taxon>Agaricales</taxon>
        <taxon>Marasmiineae</taxon>
        <taxon>Physalacriaceae</taxon>
        <taxon>Armillaria</taxon>
    </lineage>
</organism>
<dbReference type="InParanoid" id="A0A2H3DG92"/>
<evidence type="ECO:0000313" key="2">
    <source>
        <dbReference type="Proteomes" id="UP000217790"/>
    </source>
</evidence>
<name>A0A2H3DG92_ARMGA</name>
<accession>A0A2H3DG92</accession>
<dbReference type="STRING" id="47427.A0A2H3DG92"/>
<evidence type="ECO:0000313" key="1">
    <source>
        <dbReference type="EMBL" id="PBK86466.1"/>
    </source>
</evidence>
<proteinExistence type="predicted"/>
<gene>
    <name evidence="1" type="ORF">ARMGADRAFT_1086637</name>
</gene>
<keyword evidence="2" id="KW-1185">Reference proteome</keyword>
<protein>
    <submittedName>
        <fullName evidence="1">Uncharacterized protein</fullName>
    </submittedName>
</protein>
<dbReference type="Proteomes" id="UP000217790">
    <property type="component" value="Unassembled WGS sequence"/>
</dbReference>
<reference evidence="2" key="1">
    <citation type="journal article" date="2017" name="Nat. Ecol. Evol.">
        <title>Genome expansion and lineage-specific genetic innovations in the forest pathogenic fungi Armillaria.</title>
        <authorList>
            <person name="Sipos G."/>
            <person name="Prasanna A.N."/>
            <person name="Walter M.C."/>
            <person name="O'Connor E."/>
            <person name="Balint B."/>
            <person name="Krizsan K."/>
            <person name="Kiss B."/>
            <person name="Hess J."/>
            <person name="Varga T."/>
            <person name="Slot J."/>
            <person name="Riley R."/>
            <person name="Boka B."/>
            <person name="Rigling D."/>
            <person name="Barry K."/>
            <person name="Lee J."/>
            <person name="Mihaltcheva S."/>
            <person name="LaButti K."/>
            <person name="Lipzen A."/>
            <person name="Waldron R."/>
            <person name="Moloney N.M."/>
            <person name="Sperisen C."/>
            <person name="Kredics L."/>
            <person name="Vagvoelgyi C."/>
            <person name="Patrignani A."/>
            <person name="Fitzpatrick D."/>
            <person name="Nagy I."/>
            <person name="Doyle S."/>
            <person name="Anderson J.B."/>
            <person name="Grigoriev I.V."/>
            <person name="Gueldener U."/>
            <person name="Muensterkoetter M."/>
            <person name="Nagy L.G."/>
        </authorList>
    </citation>
    <scope>NUCLEOTIDE SEQUENCE [LARGE SCALE GENOMIC DNA]</scope>
    <source>
        <strain evidence="2">Ar21-2</strain>
    </source>
</reference>
<dbReference type="OrthoDB" id="3018573at2759"/>
<sequence length="279" mass="31691">MSIAMKRVKNKKIEANNEEKMLRFDAHQADPTGQHSAISSLESVITMEGGHAPPPVPPKSAALAMLLAKLSPGSIKDIFGSQKQGIPDEETHESAEEHRKKKYLQKGEMVRQPGDSRHLNKFHPVLVKAANNSNAYLPLHLFTLENLIHIQSISFSLPMVKVYLPNGNSVQILDVNHMIFSKEADMMEVQYCDAFPCYIEFMRKLSGNIWAERWDLHFSFFYNIVRLSLVFPAVLRTCIHLRKDYHAHLLASGNGFAFTEEYYTSSLKQSKSDICDEKE</sequence>
<dbReference type="EMBL" id="KZ293684">
    <property type="protein sequence ID" value="PBK86466.1"/>
    <property type="molecule type" value="Genomic_DNA"/>
</dbReference>